<evidence type="ECO:0008006" key="4">
    <source>
        <dbReference type="Google" id="ProtNLM"/>
    </source>
</evidence>
<accession>A0A918U8X3</accession>
<organism evidence="2 3">
    <name type="scientific">Streptomyces minutiscleroticus</name>
    <dbReference type="NCBI Taxonomy" id="68238"/>
    <lineage>
        <taxon>Bacteria</taxon>
        <taxon>Bacillati</taxon>
        <taxon>Actinomycetota</taxon>
        <taxon>Actinomycetes</taxon>
        <taxon>Kitasatosporales</taxon>
        <taxon>Streptomycetaceae</taxon>
        <taxon>Streptomyces</taxon>
    </lineage>
</organism>
<sequence length="108" mass="12451">MYRKLARFGVATVLACGTAFGAAATAQAAGSTPDLRAVTASDTGSYKADSTASSTPDGQRRYRAYYYQKQDCMRAGRQGVRDRKWNYYSCEYRMNRYDHMYYWYLYTY</sequence>
<comment type="caution">
    <text evidence="2">The sequence shown here is derived from an EMBL/GenBank/DDBJ whole genome shotgun (WGS) entry which is preliminary data.</text>
</comment>
<dbReference type="EMBL" id="BMVU01000077">
    <property type="protein sequence ID" value="GGY11249.1"/>
    <property type="molecule type" value="Genomic_DNA"/>
</dbReference>
<feature type="chain" id="PRO_5037019965" description="Secreted protein" evidence="1">
    <location>
        <begin position="29"/>
        <end position="108"/>
    </location>
</feature>
<keyword evidence="1" id="KW-0732">Signal</keyword>
<feature type="signal peptide" evidence="1">
    <location>
        <begin position="1"/>
        <end position="28"/>
    </location>
</feature>
<dbReference type="Proteomes" id="UP000619244">
    <property type="component" value="Unassembled WGS sequence"/>
</dbReference>
<gene>
    <name evidence="2" type="ORF">GCM10010358_74620</name>
</gene>
<keyword evidence="3" id="KW-1185">Reference proteome</keyword>
<evidence type="ECO:0000256" key="1">
    <source>
        <dbReference type="SAM" id="SignalP"/>
    </source>
</evidence>
<dbReference type="AlphaFoldDB" id="A0A918U8X3"/>
<proteinExistence type="predicted"/>
<reference evidence="2" key="1">
    <citation type="journal article" date="2014" name="Int. J. Syst. Evol. Microbiol.">
        <title>Complete genome sequence of Corynebacterium casei LMG S-19264T (=DSM 44701T), isolated from a smear-ripened cheese.</title>
        <authorList>
            <consortium name="US DOE Joint Genome Institute (JGI-PGF)"/>
            <person name="Walter F."/>
            <person name="Albersmeier A."/>
            <person name="Kalinowski J."/>
            <person name="Ruckert C."/>
        </authorList>
    </citation>
    <scope>NUCLEOTIDE SEQUENCE</scope>
    <source>
        <strain evidence="2">JCM 4790</strain>
    </source>
</reference>
<protein>
    <recommendedName>
        <fullName evidence="4">Secreted protein</fullName>
    </recommendedName>
</protein>
<reference evidence="2" key="2">
    <citation type="submission" date="2020-09" db="EMBL/GenBank/DDBJ databases">
        <authorList>
            <person name="Sun Q."/>
            <person name="Ohkuma M."/>
        </authorList>
    </citation>
    <scope>NUCLEOTIDE SEQUENCE</scope>
    <source>
        <strain evidence="2">JCM 4790</strain>
    </source>
</reference>
<name>A0A918U8X3_9ACTN</name>
<evidence type="ECO:0000313" key="3">
    <source>
        <dbReference type="Proteomes" id="UP000619244"/>
    </source>
</evidence>
<evidence type="ECO:0000313" key="2">
    <source>
        <dbReference type="EMBL" id="GGY11249.1"/>
    </source>
</evidence>